<keyword evidence="3" id="KW-0732">Signal</keyword>
<evidence type="ECO:0000256" key="4">
    <source>
        <dbReference type="ARBA" id="ARBA00022801"/>
    </source>
</evidence>
<dbReference type="InterPro" id="IPR029058">
    <property type="entry name" value="AB_hydrolase_fold"/>
</dbReference>
<proteinExistence type="inferred from homology"/>
<dbReference type="InterPro" id="IPR008758">
    <property type="entry name" value="Peptidase_S28"/>
</dbReference>
<evidence type="ECO:0000256" key="2">
    <source>
        <dbReference type="ARBA" id="ARBA00022670"/>
    </source>
</evidence>
<accession>A0A914C7F8</accession>
<keyword evidence="7" id="KW-1185">Reference proteome</keyword>
<keyword evidence="4" id="KW-0378">Hydrolase</keyword>
<dbReference type="PANTHER" id="PTHR11010">
    <property type="entry name" value="PROTEASE S28 PRO-X CARBOXYPEPTIDASE-RELATED"/>
    <property type="match status" value="1"/>
</dbReference>
<organism evidence="7 8">
    <name type="scientific">Acrobeloides nanus</name>
    <dbReference type="NCBI Taxonomy" id="290746"/>
    <lineage>
        <taxon>Eukaryota</taxon>
        <taxon>Metazoa</taxon>
        <taxon>Ecdysozoa</taxon>
        <taxon>Nematoda</taxon>
        <taxon>Chromadorea</taxon>
        <taxon>Rhabditida</taxon>
        <taxon>Tylenchina</taxon>
        <taxon>Cephalobomorpha</taxon>
        <taxon>Cephaloboidea</taxon>
        <taxon>Cephalobidae</taxon>
        <taxon>Acrobeloides</taxon>
    </lineage>
</organism>
<dbReference type="Proteomes" id="UP000887540">
    <property type="component" value="Unplaced"/>
</dbReference>
<evidence type="ECO:0000256" key="1">
    <source>
        <dbReference type="ARBA" id="ARBA00011079"/>
    </source>
</evidence>
<protein>
    <submittedName>
        <fullName evidence="8">Uncharacterized protein</fullName>
    </submittedName>
</protein>
<dbReference type="AlphaFoldDB" id="A0A914C7F8"/>
<feature type="compositionally biased region" description="Low complexity" evidence="6">
    <location>
        <begin position="384"/>
        <end position="424"/>
    </location>
</feature>
<dbReference type="GO" id="GO:0070008">
    <property type="term" value="F:serine-type exopeptidase activity"/>
    <property type="evidence" value="ECO:0007669"/>
    <property type="project" value="InterPro"/>
</dbReference>
<keyword evidence="2" id="KW-0645">Protease</keyword>
<dbReference type="Pfam" id="PF05577">
    <property type="entry name" value="Peptidase_S28"/>
    <property type="match status" value="1"/>
</dbReference>
<dbReference type="PANTHER" id="PTHR11010:SF117">
    <property type="entry name" value="SERINE PROTEASE 16"/>
    <property type="match status" value="1"/>
</dbReference>
<dbReference type="WBParaSite" id="ACRNAN_Path_491.g1834.t1">
    <property type="protein sequence ID" value="ACRNAN_Path_491.g1834.t1"/>
    <property type="gene ID" value="ACRNAN_Path_491.g1834"/>
</dbReference>
<feature type="region of interest" description="Disordered" evidence="6">
    <location>
        <begin position="384"/>
        <end position="426"/>
    </location>
</feature>
<dbReference type="Gene3D" id="1.20.120.980">
    <property type="entry name" value="Serine carboxypeptidase S28, SKS domain"/>
    <property type="match status" value="1"/>
</dbReference>
<sequence length="445" mass="49457">MLKLENLKYLTFEQSLQDTIAIQAEIKKNYSIDDLNWIVFGASYSGMKSTIHRLTFPNNFYAAFASSAPVNFQYNLSSYLGHIGEVISRVDFGGGQACFDSVRQAFAQVDGLLANNSIDILIQDFNICNKNVNISDPREKFAIARYLGGFIADFDQFSFANPYTNPYASICRPFSIKSRTPYETLKLIVQTESDSTDCIDASYQALLEPLLKWGNGISNWTEYEDDNGGRAWGYEICNNMGFNAYCDVNTGCPLSNFSGPLGQISMCIDAFNITEDQMRSASQKFLKTYGGATPNTTRLLMTNGYVDCGYPYGLTTSNNDQEIYAIVNPITGHVADINPQKIYEPLILSEMRQNISKILGKWVEEATIKQEATTTQEVTIEATTTQEATTEATTKATTKQEATTEATTKATTTQEATTEATTKTSSGNKHVQNTLVFIIFMLFLF</sequence>
<evidence type="ECO:0000256" key="6">
    <source>
        <dbReference type="SAM" id="MobiDB-lite"/>
    </source>
</evidence>
<dbReference type="SUPFAM" id="SSF53474">
    <property type="entry name" value="alpha/beta-Hydrolases"/>
    <property type="match status" value="1"/>
</dbReference>
<evidence type="ECO:0000313" key="8">
    <source>
        <dbReference type="WBParaSite" id="ACRNAN_Path_491.g1834.t1"/>
    </source>
</evidence>
<comment type="similarity">
    <text evidence="1">Belongs to the peptidase S28 family.</text>
</comment>
<dbReference type="GO" id="GO:0008239">
    <property type="term" value="F:dipeptidyl-peptidase activity"/>
    <property type="evidence" value="ECO:0007669"/>
    <property type="project" value="TreeGrafter"/>
</dbReference>
<evidence type="ECO:0000256" key="5">
    <source>
        <dbReference type="ARBA" id="ARBA00023180"/>
    </source>
</evidence>
<keyword evidence="5" id="KW-0325">Glycoprotein</keyword>
<dbReference type="GO" id="GO:0006508">
    <property type="term" value="P:proteolysis"/>
    <property type="evidence" value="ECO:0007669"/>
    <property type="project" value="UniProtKB-KW"/>
</dbReference>
<dbReference type="Gene3D" id="3.40.50.1820">
    <property type="entry name" value="alpha/beta hydrolase"/>
    <property type="match status" value="1"/>
</dbReference>
<evidence type="ECO:0000313" key="7">
    <source>
        <dbReference type="Proteomes" id="UP000887540"/>
    </source>
</evidence>
<dbReference type="InterPro" id="IPR042269">
    <property type="entry name" value="Ser_carbopepase_S28_SKS"/>
</dbReference>
<reference evidence="8" key="1">
    <citation type="submission" date="2022-11" db="UniProtKB">
        <authorList>
            <consortium name="WormBaseParasite"/>
        </authorList>
    </citation>
    <scope>IDENTIFICATION</scope>
</reference>
<name>A0A914C7F8_9BILA</name>
<evidence type="ECO:0000256" key="3">
    <source>
        <dbReference type="ARBA" id="ARBA00022729"/>
    </source>
</evidence>